<evidence type="ECO:0000256" key="7">
    <source>
        <dbReference type="ARBA" id="ARBA00009987"/>
    </source>
</evidence>
<organism evidence="18 19">
    <name type="scientific">Mytilus edulis</name>
    <name type="common">Blue mussel</name>
    <dbReference type="NCBI Taxonomy" id="6550"/>
    <lineage>
        <taxon>Eukaryota</taxon>
        <taxon>Metazoa</taxon>
        <taxon>Spiralia</taxon>
        <taxon>Lophotrochozoa</taxon>
        <taxon>Mollusca</taxon>
        <taxon>Bivalvia</taxon>
        <taxon>Autobranchia</taxon>
        <taxon>Pteriomorphia</taxon>
        <taxon>Mytilida</taxon>
        <taxon>Mytiloidea</taxon>
        <taxon>Mytilidae</taxon>
        <taxon>Mytilinae</taxon>
        <taxon>Mytilus</taxon>
    </lineage>
</organism>
<dbReference type="InterPro" id="IPR037521">
    <property type="entry name" value="FLCN/SMCR8_DENN"/>
</dbReference>
<keyword evidence="11" id="KW-0472">Membrane</keyword>
<evidence type="ECO:0000313" key="19">
    <source>
        <dbReference type="Proteomes" id="UP000683360"/>
    </source>
</evidence>
<dbReference type="Gene3D" id="3.40.50.12430">
    <property type="match status" value="1"/>
</dbReference>
<dbReference type="GO" id="GO:0005634">
    <property type="term" value="C:nucleus"/>
    <property type="evidence" value="ECO:0007669"/>
    <property type="project" value="UniProtKB-SubCell"/>
</dbReference>
<evidence type="ECO:0000256" key="2">
    <source>
        <dbReference type="ARBA" id="ARBA00004138"/>
    </source>
</evidence>
<dbReference type="PROSITE" id="PS51834">
    <property type="entry name" value="DENN_FLCN_SMCR8"/>
    <property type="match status" value="1"/>
</dbReference>
<feature type="domain" description="UDENN FLCN/SMCR8-type" evidence="17">
    <location>
        <begin position="79"/>
        <end position="554"/>
    </location>
</feature>
<keyword evidence="14" id="KW-0539">Nucleus</keyword>
<dbReference type="GO" id="GO:1904263">
    <property type="term" value="P:positive regulation of TORC1 signaling"/>
    <property type="evidence" value="ECO:0007669"/>
    <property type="project" value="TreeGrafter"/>
</dbReference>
<evidence type="ECO:0000259" key="17">
    <source>
        <dbReference type="PROSITE" id="PS51834"/>
    </source>
</evidence>
<dbReference type="GO" id="GO:0000122">
    <property type="term" value="P:negative regulation of transcription by RNA polymerase II"/>
    <property type="evidence" value="ECO:0007669"/>
    <property type="project" value="TreeGrafter"/>
</dbReference>
<dbReference type="InterPro" id="IPR032035">
    <property type="entry name" value="Folliculin_DENN"/>
</dbReference>
<proteinExistence type="inferred from homology"/>
<evidence type="ECO:0000256" key="11">
    <source>
        <dbReference type="ARBA" id="ARBA00023136"/>
    </source>
</evidence>
<evidence type="ECO:0000256" key="16">
    <source>
        <dbReference type="SAM" id="MobiDB-lite"/>
    </source>
</evidence>
<dbReference type="Pfam" id="PF11704">
    <property type="entry name" value="Folliculin"/>
    <property type="match status" value="1"/>
</dbReference>
<dbReference type="PANTHER" id="PTHR31441:SF2">
    <property type="entry name" value="FOLLICULIN"/>
    <property type="match status" value="1"/>
</dbReference>
<accession>A0A8S3RIC5</accession>
<comment type="caution">
    <text evidence="18">The sequence shown here is derived from an EMBL/GenBank/DDBJ whole genome shotgun (WGS) entry which is preliminary data.</text>
</comment>
<dbReference type="GO" id="GO:0005813">
    <property type="term" value="C:centrosome"/>
    <property type="evidence" value="ECO:0007669"/>
    <property type="project" value="UniProtKB-SubCell"/>
</dbReference>
<dbReference type="InterPro" id="IPR037520">
    <property type="entry name" value="Folliculin/SMCR8_longin"/>
</dbReference>
<sequence length="569" mass="64281">MGVSSCRIRCSLRNHPTQGFDHKLNENKILIYFRTERFPTHPKEQTELSHEEAAALLSNRVRSPSGDSPVSSKSEHTCEGCYSVKTGFVSHDNDAPISYISSKYPNPTQPEIYSLVRNACLRSLSGEVCPGNEGAIFFGNDQQGHVLSYTFQLKDNLARGFQRKYSIIVMMMDKIYLLNSWPFLVPHLKLLIEHLQGKAGKVYESEQSKCPQRAVRLKSSMAGNFLQQRGGNNPARSITELTKDKNIFKILHVAFVWILKACSNRITETLLEGPPTEDSIIDMEKQEETEEGFIKLFTKPANEVSDGDTTPSAEEKEIADIDTPPSELDSIHNLRLLLKVLGEGNFHLLTHHVVIGNQVIIRGSYKETIKLILHALMKIQLLHKTQPGDVPPVDTITKRLLPPILHSNDYQESFRCNFLGLTADSSLPSHILSSEMFVLLVEMHLKDENDKPLNDNDFDKFEYSMASPTRLLDKAPTVLQKIEHALKNERFSNGVMEQCLICLKEEWMNKVKVLYKFTKAGGSISEVDTQNLLHVVEAKAEDKPLLQFWTSGLSVSYRNHILTTSKAQH</sequence>
<dbReference type="GO" id="GO:0005929">
    <property type="term" value="C:cilium"/>
    <property type="evidence" value="ECO:0007669"/>
    <property type="project" value="UniProtKB-SubCell"/>
</dbReference>
<dbReference type="InterPro" id="IPR044886">
    <property type="entry name" value="FLCN_DENN_C_sf"/>
</dbReference>
<dbReference type="Pfam" id="PF16692">
    <property type="entry name" value="Folliculin_C"/>
    <property type="match status" value="1"/>
</dbReference>
<dbReference type="GO" id="GO:0005765">
    <property type="term" value="C:lysosomal membrane"/>
    <property type="evidence" value="ECO:0007669"/>
    <property type="project" value="UniProtKB-SubCell"/>
</dbReference>
<dbReference type="OrthoDB" id="5599713at2759"/>
<dbReference type="Gene3D" id="1.10.10.1730">
    <property type="entry name" value="Folliculin"/>
    <property type="match status" value="1"/>
</dbReference>
<evidence type="ECO:0000256" key="15">
    <source>
        <dbReference type="ARBA" id="ARBA00023273"/>
    </source>
</evidence>
<reference evidence="18" key="1">
    <citation type="submission" date="2021-03" db="EMBL/GenBank/DDBJ databases">
        <authorList>
            <person name="Bekaert M."/>
        </authorList>
    </citation>
    <scope>NUCLEOTIDE SEQUENCE</scope>
</reference>
<dbReference type="GO" id="GO:0005096">
    <property type="term" value="F:GTPase activator activity"/>
    <property type="evidence" value="ECO:0007669"/>
    <property type="project" value="UniProtKB-KW"/>
</dbReference>
<evidence type="ECO:0000256" key="10">
    <source>
        <dbReference type="ARBA" id="ARBA00022490"/>
    </source>
</evidence>
<evidence type="ECO:0000256" key="13">
    <source>
        <dbReference type="ARBA" id="ARBA00023228"/>
    </source>
</evidence>
<evidence type="ECO:0000313" key="18">
    <source>
        <dbReference type="EMBL" id="CAG2206491.1"/>
    </source>
</evidence>
<dbReference type="PANTHER" id="PTHR31441">
    <property type="entry name" value="FOLLICULIN FAMILY MEMBER"/>
    <property type="match status" value="1"/>
</dbReference>
<keyword evidence="19" id="KW-1185">Reference proteome</keyword>
<feature type="region of interest" description="Disordered" evidence="16">
    <location>
        <begin position="300"/>
        <end position="324"/>
    </location>
</feature>
<evidence type="ECO:0000256" key="6">
    <source>
        <dbReference type="ARBA" id="ARBA00004656"/>
    </source>
</evidence>
<evidence type="ECO:0000256" key="4">
    <source>
        <dbReference type="ARBA" id="ARBA00004300"/>
    </source>
</evidence>
<keyword evidence="9" id="KW-0343">GTPase activation</keyword>
<evidence type="ECO:0000256" key="1">
    <source>
        <dbReference type="ARBA" id="ARBA00004123"/>
    </source>
</evidence>
<evidence type="ECO:0000256" key="3">
    <source>
        <dbReference type="ARBA" id="ARBA00004186"/>
    </source>
</evidence>
<dbReference type="GO" id="GO:0005819">
    <property type="term" value="C:spindle"/>
    <property type="evidence" value="ECO:0007669"/>
    <property type="project" value="UniProtKB-SubCell"/>
</dbReference>
<name>A0A8S3RIC5_MYTED</name>
<dbReference type="Proteomes" id="UP000683360">
    <property type="component" value="Unassembled WGS sequence"/>
</dbReference>
<dbReference type="AlphaFoldDB" id="A0A8S3RIC5"/>
<dbReference type="EMBL" id="CAJPWZ010001052">
    <property type="protein sequence ID" value="CAG2206491.1"/>
    <property type="molecule type" value="Genomic_DNA"/>
</dbReference>
<evidence type="ECO:0000256" key="14">
    <source>
        <dbReference type="ARBA" id="ARBA00023242"/>
    </source>
</evidence>
<comment type="subcellular location">
    <subcellularLocation>
        <location evidence="2">Cell projection</location>
        <location evidence="2">Cilium</location>
    </subcellularLocation>
    <subcellularLocation>
        <location evidence="4">Cytoplasm</location>
        <location evidence="4">Cytoskeleton</location>
        <location evidence="4">Microtubule organizing center</location>
        <location evidence="4">Centrosome</location>
    </subcellularLocation>
    <subcellularLocation>
        <location evidence="3">Cytoplasm</location>
        <location evidence="3">Cytoskeleton</location>
        <location evidence="3">Spindle</location>
    </subcellularLocation>
    <subcellularLocation>
        <location evidence="5">Cytoplasm</location>
        <location evidence="5">Cytosol</location>
    </subcellularLocation>
    <subcellularLocation>
        <location evidence="6">Lysosome membrane</location>
    </subcellularLocation>
    <subcellularLocation>
        <location evidence="1">Nucleus</location>
    </subcellularLocation>
</comment>
<evidence type="ECO:0000256" key="8">
    <source>
        <dbReference type="ARBA" id="ARBA00021824"/>
    </source>
</evidence>
<dbReference type="GO" id="GO:0005829">
    <property type="term" value="C:cytosol"/>
    <property type="evidence" value="ECO:0007669"/>
    <property type="project" value="UniProtKB-SubCell"/>
</dbReference>
<gene>
    <name evidence="18" type="ORF">MEDL_20852</name>
</gene>
<dbReference type="InterPro" id="IPR021713">
    <property type="entry name" value="Folliculin"/>
</dbReference>
<evidence type="ECO:0000256" key="12">
    <source>
        <dbReference type="ARBA" id="ARBA00023212"/>
    </source>
</evidence>
<dbReference type="SMR" id="A0A8S3RIC5"/>
<keyword evidence="10" id="KW-0963">Cytoplasm</keyword>
<protein>
    <recommendedName>
        <fullName evidence="8">Folliculin</fullName>
    </recommendedName>
</protein>
<keyword evidence="15" id="KW-0966">Cell projection</keyword>
<comment type="similarity">
    <text evidence="7">Belongs to the folliculin family.</text>
</comment>
<keyword evidence="12" id="KW-0206">Cytoskeleton</keyword>
<evidence type="ECO:0000256" key="9">
    <source>
        <dbReference type="ARBA" id="ARBA00022468"/>
    </source>
</evidence>
<evidence type="ECO:0000256" key="5">
    <source>
        <dbReference type="ARBA" id="ARBA00004514"/>
    </source>
</evidence>
<keyword evidence="13" id="KW-0458">Lysosome</keyword>